<feature type="domain" description="RNase III" evidence="2">
    <location>
        <begin position="114"/>
        <end position="238"/>
    </location>
</feature>
<dbReference type="InterPro" id="IPR036389">
    <property type="entry name" value="RNase_III_sf"/>
</dbReference>
<evidence type="ECO:0000256" key="1">
    <source>
        <dbReference type="SAM" id="MobiDB-lite"/>
    </source>
</evidence>
<dbReference type="Proteomes" id="UP001438707">
    <property type="component" value="Unassembled WGS sequence"/>
</dbReference>
<keyword evidence="4" id="KW-1185">Reference proteome</keyword>
<dbReference type="GO" id="GO:0004525">
    <property type="term" value="F:ribonuclease III activity"/>
    <property type="evidence" value="ECO:0007669"/>
    <property type="project" value="InterPro"/>
</dbReference>
<evidence type="ECO:0000313" key="4">
    <source>
        <dbReference type="Proteomes" id="UP001438707"/>
    </source>
</evidence>
<dbReference type="CDD" id="cd00593">
    <property type="entry name" value="RIBOc"/>
    <property type="match status" value="1"/>
</dbReference>
<feature type="region of interest" description="Disordered" evidence="1">
    <location>
        <begin position="62"/>
        <end position="94"/>
    </location>
</feature>
<comment type="caution">
    <text evidence="3">The sequence shown here is derived from an EMBL/GenBank/DDBJ whole genome shotgun (WGS) entry which is preliminary data.</text>
</comment>
<dbReference type="EMBL" id="JALJOS010000014">
    <property type="protein sequence ID" value="KAK9831175.1"/>
    <property type="molecule type" value="Genomic_DNA"/>
</dbReference>
<reference evidence="3 4" key="1">
    <citation type="journal article" date="2024" name="Nat. Commun.">
        <title>Phylogenomics reveals the evolutionary origins of lichenization in chlorophyte algae.</title>
        <authorList>
            <person name="Puginier C."/>
            <person name="Libourel C."/>
            <person name="Otte J."/>
            <person name="Skaloud P."/>
            <person name="Haon M."/>
            <person name="Grisel S."/>
            <person name="Petersen M."/>
            <person name="Berrin J.G."/>
            <person name="Delaux P.M."/>
            <person name="Dal Grande F."/>
            <person name="Keller J."/>
        </authorList>
    </citation>
    <scope>NUCLEOTIDE SEQUENCE [LARGE SCALE GENOMIC DNA]</scope>
    <source>
        <strain evidence="3 4">SAG 2145</strain>
    </source>
</reference>
<protein>
    <recommendedName>
        <fullName evidence="2">RNase III domain-containing protein</fullName>
    </recommendedName>
</protein>
<dbReference type="Gene3D" id="1.10.1520.10">
    <property type="entry name" value="Ribonuclease III domain"/>
    <property type="match status" value="1"/>
</dbReference>
<dbReference type="SMART" id="SM00535">
    <property type="entry name" value="RIBOc"/>
    <property type="match status" value="1"/>
</dbReference>
<organism evidence="3 4">
    <name type="scientific">Apatococcus lobatus</name>
    <dbReference type="NCBI Taxonomy" id="904363"/>
    <lineage>
        <taxon>Eukaryota</taxon>
        <taxon>Viridiplantae</taxon>
        <taxon>Chlorophyta</taxon>
        <taxon>core chlorophytes</taxon>
        <taxon>Trebouxiophyceae</taxon>
        <taxon>Chlorellales</taxon>
        <taxon>Chlorellaceae</taxon>
        <taxon>Apatococcus</taxon>
    </lineage>
</organism>
<evidence type="ECO:0000313" key="3">
    <source>
        <dbReference type="EMBL" id="KAK9831175.1"/>
    </source>
</evidence>
<proteinExistence type="predicted"/>
<evidence type="ECO:0000259" key="2">
    <source>
        <dbReference type="PROSITE" id="PS50142"/>
    </source>
</evidence>
<dbReference type="PROSITE" id="PS50142">
    <property type="entry name" value="RNASE_3_2"/>
    <property type="match status" value="1"/>
</dbReference>
<dbReference type="AlphaFoldDB" id="A0AAW1RC89"/>
<name>A0AAW1RC89_9CHLO</name>
<gene>
    <name evidence="3" type="ORF">WJX74_006013</name>
</gene>
<accession>A0AAW1RC89</accession>
<dbReference type="GO" id="GO:0006396">
    <property type="term" value="P:RNA processing"/>
    <property type="evidence" value="ECO:0007669"/>
    <property type="project" value="InterPro"/>
</dbReference>
<dbReference type="SUPFAM" id="SSF69065">
    <property type="entry name" value="RNase III domain-like"/>
    <property type="match status" value="1"/>
</dbReference>
<dbReference type="InterPro" id="IPR000999">
    <property type="entry name" value="RNase_III_dom"/>
</dbReference>
<dbReference type="Pfam" id="PF14622">
    <property type="entry name" value="Ribonucleas_3_3"/>
    <property type="match status" value="1"/>
</dbReference>
<sequence>MLSSKLGHPAQRQCWRTLCHPQNTTNIQLSQQDLLHWAAQGSDEPLTVTLQVPAQQLVATVTTSAPAEPRRQPVRQPSKYSFEAEPNGGAGPSRRSIHVRVWQSQNRVPTPPQLVAAQRELRYDFKDVSLLKQAFIAPGAAHNSFSNRPLAWFGDAALTMLVMEGVASRLARQDAQCLETGEPTLLRDKLVARETCCRNVKKLQLHALLLPSYGGKVTDNMMAELFEALLGAIYLDGGLSAARYVYHTHWPLPDELVISHPSPAATT</sequence>